<dbReference type="Pfam" id="PF02770">
    <property type="entry name" value="Acyl-CoA_dh_M"/>
    <property type="match status" value="1"/>
</dbReference>
<keyword evidence="8" id="KW-1185">Reference proteome</keyword>
<protein>
    <submittedName>
        <fullName evidence="7">Acyl-CoA dehydrogenase YdbM</fullName>
    </submittedName>
</protein>
<dbReference type="InterPro" id="IPR013786">
    <property type="entry name" value="AcylCoA_DH/ox_N"/>
</dbReference>
<dbReference type="InterPro" id="IPR036250">
    <property type="entry name" value="AcylCo_DH-like_C"/>
</dbReference>
<dbReference type="Pfam" id="PF02771">
    <property type="entry name" value="Acyl-CoA_dh_N"/>
    <property type="match status" value="1"/>
</dbReference>
<feature type="domain" description="Acyl-CoA dehydrogenase/oxidase N-terminal" evidence="5">
    <location>
        <begin position="22"/>
        <end position="98"/>
    </location>
</feature>
<feature type="region of interest" description="Disordered" evidence="3">
    <location>
        <begin position="127"/>
        <end position="148"/>
    </location>
</feature>
<gene>
    <name evidence="7" type="primary">txxe 3446-ydbM</name>
    <name evidence="7" type="ORF">TXXE_16105</name>
</gene>
<evidence type="ECO:0000256" key="2">
    <source>
        <dbReference type="ARBA" id="ARBA00023002"/>
    </source>
</evidence>
<dbReference type="Pfam" id="PF08028">
    <property type="entry name" value="Acyl-CoA_dh_2"/>
    <property type="match status" value="1"/>
</dbReference>
<dbReference type="RefSeq" id="WP_213485703.1">
    <property type="nucleotide sequence ID" value="NZ_CAJRAY010000083.1"/>
</dbReference>
<dbReference type="SUPFAM" id="SSF47203">
    <property type="entry name" value="Acyl-CoA dehydrogenase C-terminal domain-like"/>
    <property type="match status" value="1"/>
</dbReference>
<proteinExistence type="predicted"/>
<dbReference type="Gene3D" id="2.40.110.10">
    <property type="entry name" value="Butyryl-CoA Dehydrogenase, subunit A, domain 2"/>
    <property type="match status" value="1"/>
</dbReference>
<keyword evidence="2" id="KW-0560">Oxidoreductase</keyword>
<dbReference type="EMBL" id="CAJRAY010000083">
    <property type="protein sequence ID" value="CAG5091680.1"/>
    <property type="molecule type" value="Genomic_DNA"/>
</dbReference>
<feature type="domain" description="Acyl-CoA dehydrogenase C-terminal" evidence="6">
    <location>
        <begin position="253"/>
        <end position="371"/>
    </location>
</feature>
<name>A0ABM8V7F8_THEXY</name>
<dbReference type="CDD" id="cd00567">
    <property type="entry name" value="ACAD"/>
    <property type="match status" value="1"/>
</dbReference>
<dbReference type="InterPro" id="IPR037069">
    <property type="entry name" value="AcylCoA_DH/ox_N_sf"/>
</dbReference>
<dbReference type="Gene3D" id="1.20.140.10">
    <property type="entry name" value="Butyryl-CoA Dehydrogenase, subunit A, domain 3"/>
    <property type="match status" value="1"/>
</dbReference>
<evidence type="ECO:0000259" key="5">
    <source>
        <dbReference type="Pfam" id="PF02771"/>
    </source>
</evidence>
<comment type="caution">
    <text evidence="7">The sequence shown here is derived from an EMBL/GenBank/DDBJ whole genome shotgun (WGS) entry which is preliminary data.</text>
</comment>
<dbReference type="Gene3D" id="1.10.540.10">
    <property type="entry name" value="Acyl-CoA dehydrogenase/oxidase, N-terminal domain"/>
    <property type="match status" value="1"/>
</dbReference>
<dbReference type="PANTHER" id="PTHR43884">
    <property type="entry name" value="ACYL-COA DEHYDROGENASE"/>
    <property type="match status" value="1"/>
</dbReference>
<keyword evidence="1" id="KW-0285">Flavoprotein</keyword>
<organism evidence="7 8">
    <name type="scientific">Thermobacillus xylanilyticus</name>
    <dbReference type="NCBI Taxonomy" id="76633"/>
    <lineage>
        <taxon>Bacteria</taxon>
        <taxon>Bacillati</taxon>
        <taxon>Bacillota</taxon>
        <taxon>Bacilli</taxon>
        <taxon>Bacillales</taxon>
        <taxon>Paenibacillaceae</taxon>
        <taxon>Thermobacillus</taxon>
    </lineage>
</organism>
<feature type="domain" description="Acyl-CoA oxidase/dehydrogenase middle" evidence="4">
    <location>
        <begin position="129"/>
        <end position="221"/>
    </location>
</feature>
<dbReference type="PIRSF" id="PIRSF016578">
    <property type="entry name" value="HsaA"/>
    <property type="match status" value="1"/>
</dbReference>
<evidence type="ECO:0000256" key="1">
    <source>
        <dbReference type="ARBA" id="ARBA00022630"/>
    </source>
</evidence>
<evidence type="ECO:0000259" key="6">
    <source>
        <dbReference type="Pfam" id="PF08028"/>
    </source>
</evidence>
<dbReference type="InterPro" id="IPR013107">
    <property type="entry name" value="Acyl-CoA_DH_C"/>
</dbReference>
<evidence type="ECO:0000313" key="8">
    <source>
        <dbReference type="Proteomes" id="UP000681526"/>
    </source>
</evidence>
<evidence type="ECO:0000259" key="4">
    <source>
        <dbReference type="Pfam" id="PF02770"/>
    </source>
</evidence>
<dbReference type="PANTHER" id="PTHR43884:SF25">
    <property type="entry name" value="ACYL-COA DEHYDROGENASE YDBM-RELATED"/>
    <property type="match status" value="1"/>
</dbReference>
<dbReference type="Proteomes" id="UP000681526">
    <property type="component" value="Unassembled WGS sequence"/>
</dbReference>
<dbReference type="InterPro" id="IPR009100">
    <property type="entry name" value="AcylCoA_DH/oxidase_NM_dom_sf"/>
</dbReference>
<dbReference type="InterPro" id="IPR046373">
    <property type="entry name" value="Acyl-CoA_Oxase/DH_mid-dom_sf"/>
</dbReference>
<dbReference type="InterPro" id="IPR006091">
    <property type="entry name" value="Acyl-CoA_Oxase/DH_mid-dom"/>
</dbReference>
<dbReference type="SUPFAM" id="SSF56645">
    <property type="entry name" value="Acyl-CoA dehydrogenase NM domain-like"/>
    <property type="match status" value="1"/>
</dbReference>
<evidence type="ECO:0000256" key="3">
    <source>
        <dbReference type="SAM" id="MobiDB-lite"/>
    </source>
</evidence>
<evidence type="ECO:0000313" key="7">
    <source>
        <dbReference type="EMBL" id="CAG5091680.1"/>
    </source>
</evidence>
<reference evidence="7 8" key="1">
    <citation type="submission" date="2021-04" db="EMBL/GenBank/DDBJ databases">
        <authorList>
            <person name="Rakotoarivonina H."/>
        </authorList>
    </citation>
    <scope>NUCLEOTIDE SEQUENCE [LARGE SCALE GENOMIC DNA]</scope>
    <source>
        <strain evidence="7 8">XE</strain>
    </source>
</reference>
<accession>A0ABM8V7F8</accession>
<sequence>MTLVRQLFVRTGRQERFLALAELLAVRLARDGSRHDRDNTFPYEHYDMLRSAGYHVLTVPERLGGLGATLTETITAQEKLAAGEPATALSIGWHLCVIGKQAEARTWPEDVFERICREAVEHGALINSAASERETGSPSRGGRPFTTAGRTRSGWVLNGRKSFLSMAPVLRYAVVSAGIEGEEGGGWFLVPMDLPGIRILDTWDSLGMRATGSHDVEFRDVHLPPEALVEPFGPGRTCQVNAGGGAGWGLIIPSIYLGIAQAARDFILDYALTRKVSTLPGTIAEVPRIRALLGEIDHDLLAARSLLYTLAERWDGEPEQRDRLVPLLGAGKMIATNHAIRIVDRAMRIAGIAGLSRSLPLERFYRDVRAGLSNPPMDDAALAALADAALKEAAARKSVQEHEFSR</sequence>